<feature type="domain" description="YdhG-like" evidence="1">
    <location>
        <begin position="21"/>
        <end position="113"/>
    </location>
</feature>
<protein>
    <submittedName>
        <fullName evidence="2">Iron chaperone</fullName>
    </submittedName>
</protein>
<dbReference type="InterPro" id="IPR014922">
    <property type="entry name" value="YdhG-like"/>
</dbReference>
<dbReference type="AlphaFoldDB" id="A0AB39BC84"/>
<evidence type="ECO:0000259" key="1">
    <source>
        <dbReference type="Pfam" id="PF08818"/>
    </source>
</evidence>
<dbReference type="Gene3D" id="3.90.1150.200">
    <property type="match status" value="1"/>
</dbReference>
<sequence>MASQQFSSVDEYIASFAQDVRDVLGALRCTVRGSAPDAVESISYHMPTYSLGDRPLVFFAGWKTHVALYAIPRFDDDALEAEVAGYRAAKDTVKFPLRKPVPLDLVGRLVAELVRVKG</sequence>
<gene>
    <name evidence="2" type="ORF">ABFY20_10700</name>
</gene>
<accession>A0AB39BC84</accession>
<dbReference type="RefSeq" id="WP_368496240.1">
    <property type="nucleotide sequence ID" value="NZ_CP162511.1"/>
</dbReference>
<dbReference type="Pfam" id="PF08818">
    <property type="entry name" value="DUF1801"/>
    <property type="match status" value="1"/>
</dbReference>
<name>A0AB39BC84_9MICO</name>
<dbReference type="EMBL" id="CP162511">
    <property type="protein sequence ID" value="XDI03822.1"/>
    <property type="molecule type" value="Genomic_DNA"/>
</dbReference>
<proteinExistence type="predicted"/>
<dbReference type="SUPFAM" id="SSF159888">
    <property type="entry name" value="YdhG-like"/>
    <property type="match status" value="1"/>
</dbReference>
<organism evidence="2">
    <name type="scientific">Herbiconiux sp. A18JL235</name>
    <dbReference type="NCBI Taxonomy" id="3152363"/>
    <lineage>
        <taxon>Bacteria</taxon>
        <taxon>Bacillati</taxon>
        <taxon>Actinomycetota</taxon>
        <taxon>Actinomycetes</taxon>
        <taxon>Micrococcales</taxon>
        <taxon>Microbacteriaceae</taxon>
        <taxon>Herbiconiux</taxon>
    </lineage>
</organism>
<evidence type="ECO:0000313" key="2">
    <source>
        <dbReference type="EMBL" id="XDI03822.1"/>
    </source>
</evidence>
<reference evidence="2" key="1">
    <citation type="submission" date="2024-05" db="EMBL/GenBank/DDBJ databases">
        <title>Herbiconiux sp. A18JL235.</title>
        <authorList>
            <person name="Zhang G."/>
        </authorList>
    </citation>
    <scope>NUCLEOTIDE SEQUENCE</scope>
    <source>
        <strain evidence="2">A18JL235</strain>
    </source>
</reference>